<dbReference type="EMBL" id="FN595765">
    <property type="protein sequence ID" value="CCB51955.1"/>
    <property type="molecule type" value="Genomic_DNA"/>
</dbReference>
<keyword evidence="2" id="KW-1185">Reference proteome</keyword>
<name>F6HIA9_VITVI</name>
<protein>
    <submittedName>
        <fullName evidence="1">Uncharacterized protein</fullName>
    </submittedName>
</protein>
<gene>
    <name evidence="1" type="ordered locus">VIT_12s0059g00510</name>
</gene>
<dbReference type="InParanoid" id="F6HIA9"/>
<evidence type="ECO:0000313" key="1">
    <source>
        <dbReference type="EMBL" id="CCB51955.1"/>
    </source>
</evidence>
<reference evidence="2" key="1">
    <citation type="journal article" date="2007" name="Nature">
        <title>The grapevine genome sequence suggests ancestral hexaploidization in major angiosperm phyla.</title>
        <authorList>
            <consortium name="The French-Italian Public Consortium for Grapevine Genome Characterization."/>
            <person name="Jaillon O."/>
            <person name="Aury J.-M."/>
            <person name="Noel B."/>
            <person name="Policriti A."/>
            <person name="Clepet C."/>
            <person name="Casagrande A."/>
            <person name="Choisne N."/>
            <person name="Aubourg S."/>
            <person name="Vitulo N."/>
            <person name="Jubin C."/>
            <person name="Vezzi A."/>
            <person name="Legeai F."/>
            <person name="Hugueney P."/>
            <person name="Dasilva C."/>
            <person name="Horner D."/>
            <person name="Mica E."/>
            <person name="Jublot D."/>
            <person name="Poulain J."/>
            <person name="Bruyere C."/>
            <person name="Billault A."/>
            <person name="Segurens B."/>
            <person name="Gouyvenoux M."/>
            <person name="Ugarte E."/>
            <person name="Cattonaro F."/>
            <person name="Anthouard V."/>
            <person name="Vico V."/>
            <person name="Del Fabbro C."/>
            <person name="Alaux M."/>
            <person name="Di Gaspero G."/>
            <person name="Dumas V."/>
            <person name="Felice N."/>
            <person name="Paillard S."/>
            <person name="Juman I."/>
            <person name="Moroldo M."/>
            <person name="Scalabrin S."/>
            <person name="Canaguier A."/>
            <person name="Le Clainche I."/>
            <person name="Malacrida G."/>
            <person name="Durand E."/>
            <person name="Pesole G."/>
            <person name="Laucou V."/>
            <person name="Chatelet P."/>
            <person name="Merdinoglu D."/>
            <person name="Delledonne M."/>
            <person name="Pezzotti M."/>
            <person name="Lecharny A."/>
            <person name="Scarpelli C."/>
            <person name="Artiguenave F."/>
            <person name="Pe M.E."/>
            <person name="Valle G."/>
            <person name="Morgante M."/>
            <person name="Caboche M."/>
            <person name="Adam-Blondon A.-F."/>
            <person name="Weissenbach J."/>
            <person name="Quetier F."/>
            <person name="Wincker P."/>
        </authorList>
    </citation>
    <scope>NUCLEOTIDE SEQUENCE [LARGE SCALE GENOMIC DNA]</scope>
    <source>
        <strain evidence="2">cv. Pinot noir / PN40024</strain>
    </source>
</reference>
<dbReference type="Proteomes" id="UP000009183">
    <property type="component" value="Chromosome 12"/>
</dbReference>
<sequence>MWGLHPCGVFGTKSVK</sequence>
<dbReference type="AlphaFoldDB" id="F6HIA9"/>
<evidence type="ECO:0000313" key="2">
    <source>
        <dbReference type="Proteomes" id="UP000009183"/>
    </source>
</evidence>
<accession>F6HIA9</accession>
<dbReference type="HOGENOM" id="CLU_3433325_0_0_1"/>
<proteinExistence type="predicted"/>
<organism evidence="1 2">
    <name type="scientific">Vitis vinifera</name>
    <name type="common">Grape</name>
    <dbReference type="NCBI Taxonomy" id="29760"/>
    <lineage>
        <taxon>Eukaryota</taxon>
        <taxon>Viridiplantae</taxon>
        <taxon>Streptophyta</taxon>
        <taxon>Embryophyta</taxon>
        <taxon>Tracheophyta</taxon>
        <taxon>Spermatophyta</taxon>
        <taxon>Magnoliopsida</taxon>
        <taxon>eudicotyledons</taxon>
        <taxon>Gunneridae</taxon>
        <taxon>Pentapetalae</taxon>
        <taxon>rosids</taxon>
        <taxon>Vitales</taxon>
        <taxon>Vitaceae</taxon>
        <taxon>Viteae</taxon>
        <taxon>Vitis</taxon>
    </lineage>
</organism>